<comment type="caution">
    <text evidence="2">The sequence shown here is derived from an EMBL/GenBank/DDBJ whole genome shotgun (WGS) entry which is preliminary data.</text>
</comment>
<evidence type="ECO:0000256" key="1">
    <source>
        <dbReference type="SAM" id="MobiDB-lite"/>
    </source>
</evidence>
<feature type="region of interest" description="Disordered" evidence="1">
    <location>
        <begin position="167"/>
        <end position="202"/>
    </location>
</feature>
<keyword evidence="3" id="KW-1185">Reference proteome</keyword>
<proteinExistence type="predicted"/>
<name>A0A9P4IK20_9PEZI</name>
<dbReference type="EMBL" id="ML978125">
    <property type="protein sequence ID" value="KAF2099586.1"/>
    <property type="molecule type" value="Genomic_DNA"/>
</dbReference>
<evidence type="ECO:0000313" key="3">
    <source>
        <dbReference type="Proteomes" id="UP000799772"/>
    </source>
</evidence>
<dbReference type="Proteomes" id="UP000799772">
    <property type="component" value="Unassembled WGS sequence"/>
</dbReference>
<feature type="region of interest" description="Disordered" evidence="1">
    <location>
        <begin position="376"/>
        <end position="440"/>
    </location>
</feature>
<feature type="region of interest" description="Disordered" evidence="1">
    <location>
        <begin position="481"/>
        <end position="518"/>
    </location>
</feature>
<feature type="compositionally biased region" description="Polar residues" evidence="1">
    <location>
        <begin position="97"/>
        <end position="108"/>
    </location>
</feature>
<sequence>MPAMVFFHHQTPTASTLPPPSDPWKREATAAMKKHHSGYTISKPTLTEAEFAELPPSIQRKYFSSVERLRIAEHTASVLSRTRPIEQPARSVRHSKSIPSSLDQVARSNSKKRRRLRKPEAALYDQLVSQNEAQWFLNLPEKVRRQQFSREEQILFASRCDSLALDSTDEASPSVPSVPFQNELPPPRTPVRPKTSSSLGTTCFEQSPVPIVEEAVSIKYFRPDDMASCFDPSFTKRSRRPSTRRTRSMSGVSTRHSTSSVPPLLPSPFMHQAGSAHKRAISSAPRASESSASAFDPNAVHYSDPEARMKLRMYLGSPQKFDEALEFGFPSGEQAEVPLTADRSVHFLAPLTLTHDFQSFLNDDWLSFLDSDEELDDDDEVERESLPDAESPVTPGESDEMFRNSPRVPSQMASVESGPSAPRPSSSYKQKTDVFGHSVSGSREMTLRMTLTRPDLRANEVELYGWQGKPKDDPLALEELPISDDMNGGQSPFTTKPNRKSGRMSMKQFLNKVRKERR</sequence>
<feature type="region of interest" description="Disordered" evidence="1">
    <location>
        <begin position="231"/>
        <end position="300"/>
    </location>
</feature>
<feature type="compositionally biased region" description="Basic residues" evidence="1">
    <location>
        <begin position="236"/>
        <end position="247"/>
    </location>
</feature>
<reference evidence="2" key="1">
    <citation type="journal article" date="2020" name="Stud. Mycol.">
        <title>101 Dothideomycetes genomes: a test case for predicting lifestyles and emergence of pathogens.</title>
        <authorList>
            <person name="Haridas S."/>
            <person name="Albert R."/>
            <person name="Binder M."/>
            <person name="Bloem J."/>
            <person name="Labutti K."/>
            <person name="Salamov A."/>
            <person name="Andreopoulos B."/>
            <person name="Baker S."/>
            <person name="Barry K."/>
            <person name="Bills G."/>
            <person name="Bluhm B."/>
            <person name="Cannon C."/>
            <person name="Castanera R."/>
            <person name="Culley D."/>
            <person name="Daum C."/>
            <person name="Ezra D."/>
            <person name="Gonzalez J."/>
            <person name="Henrissat B."/>
            <person name="Kuo A."/>
            <person name="Liang C."/>
            <person name="Lipzen A."/>
            <person name="Lutzoni F."/>
            <person name="Magnuson J."/>
            <person name="Mondo S."/>
            <person name="Nolan M."/>
            <person name="Ohm R."/>
            <person name="Pangilinan J."/>
            <person name="Park H.-J."/>
            <person name="Ramirez L."/>
            <person name="Alfaro M."/>
            <person name="Sun H."/>
            <person name="Tritt A."/>
            <person name="Yoshinaga Y."/>
            <person name="Zwiers L.-H."/>
            <person name="Turgeon B."/>
            <person name="Goodwin S."/>
            <person name="Spatafora J."/>
            <person name="Crous P."/>
            <person name="Grigoriev I."/>
        </authorList>
    </citation>
    <scope>NUCLEOTIDE SEQUENCE</scope>
    <source>
        <strain evidence="2">CBS 133067</strain>
    </source>
</reference>
<organism evidence="2 3">
    <name type="scientific">Rhizodiscina lignyota</name>
    <dbReference type="NCBI Taxonomy" id="1504668"/>
    <lineage>
        <taxon>Eukaryota</taxon>
        <taxon>Fungi</taxon>
        <taxon>Dikarya</taxon>
        <taxon>Ascomycota</taxon>
        <taxon>Pezizomycotina</taxon>
        <taxon>Dothideomycetes</taxon>
        <taxon>Pleosporomycetidae</taxon>
        <taxon>Aulographales</taxon>
        <taxon>Rhizodiscinaceae</taxon>
        <taxon>Rhizodiscina</taxon>
    </lineage>
</organism>
<dbReference type="AlphaFoldDB" id="A0A9P4IK20"/>
<evidence type="ECO:0008006" key="4">
    <source>
        <dbReference type="Google" id="ProtNLM"/>
    </source>
</evidence>
<accession>A0A9P4IK20</accession>
<feature type="compositionally biased region" description="Low complexity" evidence="1">
    <location>
        <begin position="281"/>
        <end position="294"/>
    </location>
</feature>
<dbReference type="OrthoDB" id="5380370at2759"/>
<evidence type="ECO:0000313" key="2">
    <source>
        <dbReference type="EMBL" id="KAF2099586.1"/>
    </source>
</evidence>
<gene>
    <name evidence="2" type="ORF">NA57DRAFT_75086</name>
</gene>
<feature type="region of interest" description="Disordered" evidence="1">
    <location>
        <begin position="82"/>
        <end position="118"/>
    </location>
</feature>
<protein>
    <recommendedName>
        <fullName evidence="4">Mucin</fullName>
    </recommendedName>
</protein>